<proteinExistence type="predicted"/>
<dbReference type="AlphaFoldDB" id="A0A8J5IJS3"/>
<organism evidence="2 3">
    <name type="scientific">Phytophthora aleatoria</name>
    <dbReference type="NCBI Taxonomy" id="2496075"/>
    <lineage>
        <taxon>Eukaryota</taxon>
        <taxon>Sar</taxon>
        <taxon>Stramenopiles</taxon>
        <taxon>Oomycota</taxon>
        <taxon>Peronosporomycetes</taxon>
        <taxon>Peronosporales</taxon>
        <taxon>Peronosporaceae</taxon>
        <taxon>Phytophthora</taxon>
    </lineage>
</organism>
<name>A0A8J5IJS3_9STRA</name>
<reference evidence="2" key="1">
    <citation type="submission" date="2021-01" db="EMBL/GenBank/DDBJ databases">
        <title>Phytophthora aleatoria, a newly-described species from Pinus radiata is distinct from Phytophthora cactorum isolates based on comparative genomics.</title>
        <authorList>
            <person name="Mcdougal R."/>
            <person name="Panda P."/>
            <person name="Williams N."/>
            <person name="Studholme D.J."/>
        </authorList>
    </citation>
    <scope>NUCLEOTIDE SEQUENCE</scope>
    <source>
        <strain evidence="2">NZFS 4037</strain>
    </source>
</reference>
<evidence type="ECO:0000313" key="2">
    <source>
        <dbReference type="EMBL" id="KAG6955636.1"/>
    </source>
</evidence>
<accession>A0A8J5IJS3</accession>
<comment type="caution">
    <text evidence="2">The sequence shown here is derived from an EMBL/GenBank/DDBJ whole genome shotgun (WGS) entry which is preliminary data.</text>
</comment>
<dbReference type="InterPro" id="IPR003034">
    <property type="entry name" value="SAP_dom"/>
</dbReference>
<gene>
    <name evidence="2" type="ORF">JG688_00011797</name>
</gene>
<evidence type="ECO:0000259" key="1">
    <source>
        <dbReference type="Pfam" id="PF02037"/>
    </source>
</evidence>
<dbReference type="Proteomes" id="UP000709295">
    <property type="component" value="Unassembled WGS sequence"/>
</dbReference>
<keyword evidence="3" id="KW-1185">Reference proteome</keyword>
<dbReference type="EMBL" id="JAENGY010000857">
    <property type="protein sequence ID" value="KAG6955636.1"/>
    <property type="molecule type" value="Genomic_DNA"/>
</dbReference>
<sequence length="99" mass="11226">MTDSGGAATHPERVTKWTVKRPGSVVPPTCNDYDSWTVAQLRKECTERKLRLKGRLANRTRFATSGSTMLLNVLYSHPLMKKTCWTQRNGRQNIAPFGF</sequence>
<evidence type="ECO:0000313" key="3">
    <source>
        <dbReference type="Proteomes" id="UP000709295"/>
    </source>
</evidence>
<dbReference type="Pfam" id="PF02037">
    <property type="entry name" value="SAP"/>
    <property type="match status" value="1"/>
</dbReference>
<feature type="domain" description="SAP" evidence="1">
    <location>
        <begin position="32"/>
        <end position="55"/>
    </location>
</feature>
<protein>
    <recommendedName>
        <fullName evidence="1">SAP domain-containing protein</fullName>
    </recommendedName>
</protein>